<gene>
    <name evidence="1" type="ORF">ROI90_06390</name>
</gene>
<dbReference type="RefSeq" id="WP_315997506.1">
    <property type="nucleotide sequence ID" value="NZ_JAWDJT010000003.1"/>
</dbReference>
<accession>A0ABU3TF64</accession>
<keyword evidence="2" id="KW-1185">Reference proteome</keyword>
<organism evidence="1 2">
    <name type="scientific">Hymenobacter endophyticus</name>
    <dbReference type="NCBI Taxonomy" id="3076335"/>
    <lineage>
        <taxon>Bacteria</taxon>
        <taxon>Pseudomonadati</taxon>
        <taxon>Bacteroidota</taxon>
        <taxon>Cytophagia</taxon>
        <taxon>Cytophagales</taxon>
        <taxon>Hymenobacteraceae</taxon>
        <taxon>Hymenobacter</taxon>
    </lineage>
</organism>
<dbReference type="InterPro" id="IPR025335">
    <property type="entry name" value="DUF4241"/>
</dbReference>
<comment type="caution">
    <text evidence="1">The sequence shown here is derived from an EMBL/GenBank/DDBJ whole genome shotgun (WGS) entry which is preliminary data.</text>
</comment>
<dbReference type="Pfam" id="PF14025">
    <property type="entry name" value="DUF4241"/>
    <property type="match status" value="1"/>
</dbReference>
<dbReference type="Proteomes" id="UP001250698">
    <property type="component" value="Unassembled WGS sequence"/>
</dbReference>
<sequence>MTALLAGYCSSSRSGVVSSVSQTFTRQAYAVSARPTAFETCFFPGAKIRQDSTTLRFSRSYLGCLPISSGRIVATDPVSMSQKPFTTAFPKGRFPVELAVAHFGNDERVAFARILFSSEPVAKWEMALLTGQEPLPMSGETYYGYPVDGGTGMFIDASHVSGLERFLSTDATNFNKVFISSFRDGKAGLLYAAQGDTLATFLTGLGDGHYATYVGFDAQHQPCRLLTDFQLVDWK</sequence>
<proteinExistence type="predicted"/>
<reference evidence="1 2" key="1">
    <citation type="submission" date="2023-10" db="EMBL/GenBank/DDBJ databases">
        <title>Hymenobacter endophyticus sp. nov., an isolate from the leaf tissues of wheat.</title>
        <authorList>
            <person name="Dai Y."/>
        </authorList>
    </citation>
    <scope>NUCLEOTIDE SEQUENCE [LARGE SCALE GENOMIC DNA]</scope>
    <source>
        <strain evidence="1 2">ZK17L-C2</strain>
    </source>
</reference>
<evidence type="ECO:0000313" key="2">
    <source>
        <dbReference type="Proteomes" id="UP001250698"/>
    </source>
</evidence>
<name>A0ABU3TF64_9BACT</name>
<protein>
    <submittedName>
        <fullName evidence="1">DUF4241 domain-containing protein</fullName>
    </submittedName>
</protein>
<evidence type="ECO:0000313" key="1">
    <source>
        <dbReference type="EMBL" id="MDU0370016.1"/>
    </source>
</evidence>
<dbReference type="EMBL" id="JAWDJT010000003">
    <property type="protein sequence ID" value="MDU0370016.1"/>
    <property type="molecule type" value="Genomic_DNA"/>
</dbReference>